<sequence>MKTEYKDTILIEYHSAIKKTRHVKVLRKQVTGLCTPFNKVIQNAKRRPVVQARIKKLRKYQARAWKGYSFGKVIKP</sequence>
<dbReference type="AlphaFoldDB" id="A0A6M3M8F9"/>
<evidence type="ECO:0000313" key="1">
    <source>
        <dbReference type="EMBL" id="QJB01182.1"/>
    </source>
</evidence>
<accession>A0A6M3M8F9</accession>
<dbReference type="EMBL" id="MT143895">
    <property type="protein sequence ID" value="QJB05124.1"/>
    <property type="molecule type" value="Genomic_DNA"/>
</dbReference>
<organism evidence="1">
    <name type="scientific">viral metagenome</name>
    <dbReference type="NCBI Taxonomy" id="1070528"/>
    <lineage>
        <taxon>unclassified sequences</taxon>
        <taxon>metagenomes</taxon>
        <taxon>organismal metagenomes</taxon>
    </lineage>
</organism>
<proteinExistence type="predicted"/>
<dbReference type="EMBL" id="MT143706">
    <property type="protein sequence ID" value="QJB01182.1"/>
    <property type="molecule type" value="Genomic_DNA"/>
</dbReference>
<gene>
    <name evidence="1" type="ORF">MM171A00126_0022</name>
    <name evidence="2" type="ORF">MM171B00120_0020</name>
</gene>
<name>A0A6M3M8F9_9ZZZZ</name>
<reference evidence="1" key="1">
    <citation type="submission" date="2020-03" db="EMBL/GenBank/DDBJ databases">
        <title>The deep terrestrial virosphere.</title>
        <authorList>
            <person name="Holmfeldt K."/>
            <person name="Nilsson E."/>
            <person name="Simone D."/>
            <person name="Lopez-Fernandez M."/>
            <person name="Wu X."/>
            <person name="de Brujin I."/>
            <person name="Lundin D."/>
            <person name="Andersson A."/>
            <person name="Bertilsson S."/>
            <person name="Dopson M."/>
        </authorList>
    </citation>
    <scope>NUCLEOTIDE SEQUENCE</scope>
    <source>
        <strain evidence="1">MM171A00126</strain>
        <strain evidence="2">MM171B00120</strain>
    </source>
</reference>
<evidence type="ECO:0000313" key="2">
    <source>
        <dbReference type="EMBL" id="QJB05124.1"/>
    </source>
</evidence>
<protein>
    <submittedName>
        <fullName evidence="1">Uncharacterized protein</fullName>
    </submittedName>
</protein>